<dbReference type="Proteomes" id="UP000085678">
    <property type="component" value="Unplaced"/>
</dbReference>
<proteinExistence type="predicted"/>
<feature type="region of interest" description="Disordered" evidence="1">
    <location>
        <begin position="1342"/>
        <end position="1469"/>
    </location>
</feature>
<dbReference type="PANTHER" id="PTHR12792:SF0">
    <property type="entry name" value="SEPARIN"/>
    <property type="match status" value="1"/>
</dbReference>
<dbReference type="GO" id="GO:0005634">
    <property type="term" value="C:nucleus"/>
    <property type="evidence" value="ECO:0007669"/>
    <property type="project" value="InterPro"/>
</dbReference>
<dbReference type="InterPro" id="IPR011990">
    <property type="entry name" value="TPR-like_helical_dom_sf"/>
</dbReference>
<gene>
    <name evidence="3" type="primary">LOC106162190</name>
</gene>
<accession>A0A1S3I986</accession>
<evidence type="ECO:0000256" key="1">
    <source>
        <dbReference type="SAM" id="MobiDB-lite"/>
    </source>
</evidence>
<dbReference type="InParanoid" id="A0A1S3I986"/>
<evidence type="ECO:0000313" key="3">
    <source>
        <dbReference type="RefSeq" id="XP_013394825.1"/>
    </source>
</evidence>
<dbReference type="GO" id="GO:0072686">
    <property type="term" value="C:mitotic spindle"/>
    <property type="evidence" value="ECO:0007669"/>
    <property type="project" value="TreeGrafter"/>
</dbReference>
<evidence type="ECO:0000313" key="2">
    <source>
        <dbReference type="Proteomes" id="UP000085678"/>
    </source>
</evidence>
<dbReference type="KEGG" id="lak:106162190"/>
<feature type="region of interest" description="Disordered" evidence="1">
    <location>
        <begin position="1501"/>
        <end position="1548"/>
    </location>
</feature>
<dbReference type="GO" id="GO:0004197">
    <property type="term" value="F:cysteine-type endopeptidase activity"/>
    <property type="evidence" value="ECO:0007669"/>
    <property type="project" value="InterPro"/>
</dbReference>
<feature type="compositionally biased region" description="Basic and acidic residues" evidence="1">
    <location>
        <begin position="1360"/>
        <end position="1376"/>
    </location>
</feature>
<dbReference type="GO" id="GO:0006508">
    <property type="term" value="P:proteolysis"/>
    <property type="evidence" value="ECO:0007669"/>
    <property type="project" value="InterPro"/>
</dbReference>
<protein>
    <submittedName>
        <fullName evidence="3">Separin-like</fullName>
    </submittedName>
</protein>
<feature type="compositionally biased region" description="Polar residues" evidence="1">
    <location>
        <begin position="1403"/>
        <end position="1415"/>
    </location>
</feature>
<dbReference type="RefSeq" id="XP_013394825.1">
    <property type="nucleotide sequence ID" value="XM_013539371.1"/>
</dbReference>
<dbReference type="GO" id="GO:0051307">
    <property type="term" value="P:meiotic chromosome separation"/>
    <property type="evidence" value="ECO:0007669"/>
    <property type="project" value="TreeGrafter"/>
</dbReference>
<keyword evidence="2" id="KW-1185">Reference proteome</keyword>
<feature type="region of interest" description="Disordered" evidence="1">
    <location>
        <begin position="726"/>
        <end position="747"/>
    </location>
</feature>
<dbReference type="STRING" id="7574.A0A1S3I986"/>
<reference evidence="3" key="1">
    <citation type="submission" date="2025-08" db="UniProtKB">
        <authorList>
            <consortium name="RefSeq"/>
        </authorList>
    </citation>
    <scope>IDENTIFICATION</scope>
    <source>
        <tissue evidence="3">Gonads</tissue>
    </source>
</reference>
<feature type="compositionally biased region" description="Polar residues" evidence="1">
    <location>
        <begin position="1444"/>
        <end position="1458"/>
    </location>
</feature>
<dbReference type="GeneID" id="106162190"/>
<dbReference type="Gene3D" id="1.25.40.10">
    <property type="entry name" value="Tetratricopeptide repeat domain"/>
    <property type="match status" value="1"/>
</dbReference>
<dbReference type="OrthoDB" id="10255632at2759"/>
<dbReference type="GO" id="GO:0005813">
    <property type="term" value="C:centrosome"/>
    <property type="evidence" value="ECO:0007669"/>
    <property type="project" value="TreeGrafter"/>
</dbReference>
<name>A0A1S3I986_LINAN</name>
<sequence>MAGELIIEDLKNGQIHSLGLLLKDYLGPLLENPDVFSATEKSHYGMFCVRFLHASVVTLDAVEASVVDELWSSIETCLQCIHQTWEHLNFKEPLTVQKVVYHILTRGSKKGSLRFVLELAQHLFKLLQRTILDSSESQTFLSIVKNCYATLWNYAMQGENGSNSLEMLMIRQLALQFYTLQNRDPHELVEKVKVVLTRCVIGRKMLHDQLIDCCMRFRKSVTDVLGEMIAESQQNSDQVLECQKAFLLTEVYFIQFLMKCKATDKATLLIKEVKNQNAEGCSSRPKDSANFVSEVCVCVCKVAVLVKEIPLMKCEGLQKIWNNLNRDLKETTSVLREQKNTTSTESTILESCSLLKAELDVLVKSKCFQEVTSEVIDSIAQFMETYITLLRENCLKQDLGKKSSQILKGKEIEARTLQLTVLLEQLVRTQSSPLAQGESKGDLTKDANRSNVKKQCFHAVKGLEMCYTLIEKTRKCSMTGQEHYFLGFHAYKFAGHFFMNAEYSHAVDFYQFACEHFAAWSKSDSDSQKVSEFQLYRRFEYLAESLRRCGRYKEAMEAVVQGVLLDQGPCNHKSAAEIWVKIKRDISKAETSEQLKPGLLLDAIEENGGDLQEGDKVDFLESELKAHRNIKTLKLEDQAEIIQKLIDTSSSPVVQAEALIDSAVLLLAKEDWKSPVENCKKAIALLEKELQRNAQKYTASILKDVLARAFFWLYVCEAESITTESQSNLGAPDEAVERAGSPTPEEENCVLNGPVFTLHMENQAIANLDKALDLWSAILPDGCRADCVRDCVVTSEGLLQVAQLYKMAGKPVQALRALSAAIHLGDHISFALRVSLHTLQIQLLCSLNQPQSAKALMDQVDGWLEKWKPDRSSEEYVVWKYRVAVAEVMVLSQKFSEAQEIFEMVQQQSSVSARTRDWCIVEGTMKRCLAKMLTLPQYHAAVEECEDYALDRMHEACSLLTGVWKFLQGKASESASLMDKWSIMTEYLDTLQATGHMYLDIGESRAAKCYLKEGMILAQEFNMPRRLSGFLLSLAKLDTLSEKFTDAEAKLNMVHFILNSEVHTVKPEKQSTRKMDVENEKAEKQQKKKDDYFGFDISDEDDDDSEKGLDFLKRKVLEDTIPSDENDSGNEDPCASPTLRKHESKLPVYLSHSTKCSCVLCHDFILHPLSMEYIHGLACLSMEMFAVSECATLVKTGLQFYNTAFHKSTQVLMSKSCDNLYKGKKEIDKLVESLFLPWSVQFDIQVADTKIETNLQWGPAGRALARAASHLNCSTATGLVNLWKERAFVFYLQALVGLKGMAEPNDYNNIVSNLNDEFQKVEITSKEDSTLNNITDMLNRMDVKDEGNLPSLDDTNLVSKNEKTKMKPKVDSDKASAENVPIEVPTDKITKPSARRKGRKTSAETSDSTQETSTNNRRRRKTDENGDIVLFKSPPQKTKREKTGTQNEEATDFTSNLMTPLPLKTPKASSRAVKKEEIFTPMAMKTPKSVSSRRAALDMLMADSDSEEDKIKSTKNKRTGTRKTTSTTGKGKKAAVSNRKWEGYQTAQ</sequence>
<dbReference type="InterPro" id="IPR005314">
    <property type="entry name" value="Peptidase_C50"/>
</dbReference>
<dbReference type="PANTHER" id="PTHR12792">
    <property type="entry name" value="EXTRA SPINDLE POLES 1-RELATED"/>
    <property type="match status" value="1"/>
</dbReference>
<organism evidence="2 3">
    <name type="scientific">Lingula anatina</name>
    <name type="common">Brachiopod</name>
    <name type="synonym">Lingula unguis</name>
    <dbReference type="NCBI Taxonomy" id="7574"/>
    <lineage>
        <taxon>Eukaryota</taxon>
        <taxon>Metazoa</taxon>
        <taxon>Spiralia</taxon>
        <taxon>Lophotrochozoa</taxon>
        <taxon>Brachiopoda</taxon>
        <taxon>Linguliformea</taxon>
        <taxon>Lingulata</taxon>
        <taxon>Lingulida</taxon>
        <taxon>Linguloidea</taxon>
        <taxon>Lingulidae</taxon>
        <taxon>Lingula</taxon>
    </lineage>
</organism>
<dbReference type="GO" id="GO:0005737">
    <property type="term" value="C:cytoplasm"/>
    <property type="evidence" value="ECO:0007669"/>
    <property type="project" value="TreeGrafter"/>
</dbReference>